<sequence>MDWKSRLQEITNSKPLFLTIYALKSHGAPKEDQPWPNVPRRPFLSHHCDHRQSVPTPLPQPVLCLVHGGVHYGVIRRGPQPCSTPP</sequence>
<gene>
    <name evidence="1" type="ORF">Vadar_033574</name>
</gene>
<organism evidence="1 2">
    <name type="scientific">Vaccinium darrowii</name>
    <dbReference type="NCBI Taxonomy" id="229202"/>
    <lineage>
        <taxon>Eukaryota</taxon>
        <taxon>Viridiplantae</taxon>
        <taxon>Streptophyta</taxon>
        <taxon>Embryophyta</taxon>
        <taxon>Tracheophyta</taxon>
        <taxon>Spermatophyta</taxon>
        <taxon>Magnoliopsida</taxon>
        <taxon>eudicotyledons</taxon>
        <taxon>Gunneridae</taxon>
        <taxon>Pentapetalae</taxon>
        <taxon>asterids</taxon>
        <taxon>Ericales</taxon>
        <taxon>Ericaceae</taxon>
        <taxon>Vaccinioideae</taxon>
        <taxon>Vaccinieae</taxon>
        <taxon>Vaccinium</taxon>
    </lineage>
</organism>
<dbReference type="Proteomes" id="UP000828048">
    <property type="component" value="Chromosome 2"/>
</dbReference>
<keyword evidence="2" id="KW-1185">Reference proteome</keyword>
<evidence type="ECO:0000313" key="2">
    <source>
        <dbReference type="Proteomes" id="UP000828048"/>
    </source>
</evidence>
<accession>A0ACB7X637</accession>
<dbReference type="EMBL" id="CM037152">
    <property type="protein sequence ID" value="KAH7836192.1"/>
    <property type="molecule type" value="Genomic_DNA"/>
</dbReference>
<protein>
    <submittedName>
        <fullName evidence="1">Uncharacterized protein</fullName>
    </submittedName>
</protein>
<evidence type="ECO:0000313" key="1">
    <source>
        <dbReference type="EMBL" id="KAH7836192.1"/>
    </source>
</evidence>
<reference evidence="1 2" key="1">
    <citation type="journal article" date="2021" name="Hortic Res">
        <title>High-quality reference genome and annotation aids understanding of berry development for evergreen blueberry (Vaccinium darrowii).</title>
        <authorList>
            <person name="Yu J."/>
            <person name="Hulse-Kemp A.M."/>
            <person name="Babiker E."/>
            <person name="Staton M."/>
        </authorList>
    </citation>
    <scope>NUCLEOTIDE SEQUENCE [LARGE SCALE GENOMIC DNA]</scope>
    <source>
        <strain evidence="2">cv. NJ 8807/NJ 8810</strain>
        <tissue evidence="1">Young leaf</tissue>
    </source>
</reference>
<name>A0ACB7X637_9ERIC</name>
<proteinExistence type="predicted"/>
<comment type="caution">
    <text evidence="1">The sequence shown here is derived from an EMBL/GenBank/DDBJ whole genome shotgun (WGS) entry which is preliminary data.</text>
</comment>